<dbReference type="Proteomes" id="UP000006054">
    <property type="component" value="Chromosome"/>
</dbReference>
<dbReference type="InterPro" id="IPR038242">
    <property type="entry name" value="Cmr2_N"/>
</dbReference>
<evidence type="ECO:0000313" key="4">
    <source>
        <dbReference type="EMBL" id="AFM05736.1"/>
    </source>
</evidence>
<name>I4AP51_BERLS</name>
<dbReference type="eggNOG" id="COG1353">
    <property type="taxonomic scope" value="Bacteria"/>
</dbReference>
<evidence type="ECO:0000313" key="5">
    <source>
        <dbReference type="Proteomes" id="UP000006054"/>
    </source>
</evidence>
<reference evidence="5" key="1">
    <citation type="submission" date="2012-06" db="EMBL/GenBank/DDBJ databases">
        <title>The complete genome of Flexibacter litoralis DSM 6794.</title>
        <authorList>
            <person name="Lucas S."/>
            <person name="Copeland A."/>
            <person name="Lapidus A."/>
            <person name="Glavina del Rio T."/>
            <person name="Dalin E."/>
            <person name="Tice H."/>
            <person name="Bruce D."/>
            <person name="Goodwin L."/>
            <person name="Pitluck S."/>
            <person name="Peters L."/>
            <person name="Ovchinnikova G."/>
            <person name="Lu M."/>
            <person name="Kyrpides N."/>
            <person name="Mavromatis K."/>
            <person name="Ivanova N."/>
            <person name="Brettin T."/>
            <person name="Detter J.C."/>
            <person name="Han C."/>
            <person name="Larimer F."/>
            <person name="Land M."/>
            <person name="Hauser L."/>
            <person name="Markowitz V."/>
            <person name="Cheng J.-F."/>
            <person name="Hugenholtz P."/>
            <person name="Woyke T."/>
            <person name="Wu D."/>
            <person name="Spring S."/>
            <person name="Lang E."/>
            <person name="Kopitz M."/>
            <person name="Brambilla E."/>
            <person name="Klenk H.-P."/>
            <person name="Eisen J.A."/>
        </authorList>
    </citation>
    <scope>NUCLEOTIDE SEQUENCE [LARGE SCALE GENOMIC DNA]</scope>
    <source>
        <strain evidence="5">ATCC 23117 / DSM 6794 / NBRC 15988 / NCIMB 1366 / Sio-4</strain>
    </source>
</reference>
<dbReference type="GO" id="GO:0051607">
    <property type="term" value="P:defense response to virus"/>
    <property type="evidence" value="ECO:0007669"/>
    <property type="project" value="UniProtKB-KW"/>
</dbReference>
<dbReference type="Gene3D" id="3.30.70.270">
    <property type="match status" value="1"/>
</dbReference>
<dbReference type="InterPro" id="IPR024615">
    <property type="entry name" value="CRISPR-assoc_Cmr2_N"/>
</dbReference>
<keyword evidence="5" id="KW-1185">Reference proteome</keyword>
<dbReference type="EMBL" id="CP003345">
    <property type="protein sequence ID" value="AFM05736.1"/>
    <property type="molecule type" value="Genomic_DNA"/>
</dbReference>
<dbReference type="InterPro" id="IPR043128">
    <property type="entry name" value="Rev_trsase/Diguanyl_cyclase"/>
</dbReference>
<sequence>MLEENQSTKKYLFLFTISPVQSFIAQARKTQDLYAGSQILSELVKEAIRTTLSYNGKVIFPFVENKEELDNMQSSPNRFIAEIDCEAIDKDKIENLATVGETIEKNTKNKFLSIAETIFTDTLGLDKEGVDKKRWKAYNKQIIQHLDINWVFTPFTKENYHKKFENIEQILGAVKNVRTFEQNKELGRKCSIDGERNVLFCARGSRNKLQIKPNWKNLDEREEEIVKDFNSTIKEIYKGNLTQFEGVSAVSVLKRLYKEDIDTFKKFPSTAQIALLDDIENLDSKEQDILDCYINLFKKDKLALTCVNMFNKKLIEGVSIDNLSKNENWQHHFDYQLLFEENLTDNNITNSQQLSLLKSLFSKIQNKLKTRYYAVISFDVDSMGKWLSGTEIKDQQKLRNFHEVLSKKLILFAKKAKELLDNTKGKTIYAGGDDFLGFVNIKFLFFAMKSLRTLFDEVVNCNEVISYIKDSKKISFSAGVVIAHYKMPLGNVLEWAKNMEHEAKDFNLDEDIKDCFAIAVLKKSGEVIQTSSKWKDSNGNYLTTNISALYNELEKGKNKENLEGFSSTFIKSINRELYLFDSYQDRSDVNVDLKNILDCEMPRLMKRSCLINDKESKNKSVKELYEVLDNFYWSNSAMASKAMPNFLNMLSVSDFLTRKINQD</sequence>
<accession>I4AP51</accession>
<gene>
    <name evidence="4" type="ordered locus">Fleli_3415</name>
</gene>
<organism evidence="4 5">
    <name type="scientific">Bernardetia litoralis (strain ATCC 23117 / DSM 6794 / NBRC 15988 / NCIMB 1366 / Fx l1 / Sio-4)</name>
    <name type="common">Flexibacter litoralis</name>
    <dbReference type="NCBI Taxonomy" id="880071"/>
    <lineage>
        <taxon>Bacteria</taxon>
        <taxon>Pseudomonadati</taxon>
        <taxon>Bacteroidota</taxon>
        <taxon>Cytophagia</taxon>
        <taxon>Cytophagales</taxon>
        <taxon>Bernardetiaceae</taxon>
        <taxon>Bernardetia</taxon>
    </lineage>
</organism>
<dbReference type="KEGG" id="fli:Fleli_3415"/>
<dbReference type="InterPro" id="IPR013407">
    <property type="entry name" value="CRISPR-assoc_prot_Cmr2"/>
</dbReference>
<dbReference type="Pfam" id="PF12469">
    <property type="entry name" value="Cmr2_N"/>
    <property type="match status" value="1"/>
</dbReference>
<protein>
    <submittedName>
        <fullName evidence="4">CRISPR-associated protein, Cmr2 family</fullName>
    </submittedName>
</protein>
<dbReference type="STRING" id="880071.Fleli_3415"/>
<keyword evidence="2" id="KW-0051">Antiviral defense</keyword>
<dbReference type="HOGENOM" id="CLU_012640_1_0_10"/>
<dbReference type="OrthoDB" id="9758700at2"/>
<dbReference type="InterPro" id="IPR054767">
    <property type="entry name" value="Cas10-Cmr2_palm2"/>
</dbReference>
<evidence type="ECO:0000259" key="3">
    <source>
        <dbReference type="PROSITE" id="PS50887"/>
    </source>
</evidence>
<dbReference type="Pfam" id="PF22335">
    <property type="entry name" value="Cas10-Cmr2_palm2"/>
    <property type="match status" value="1"/>
</dbReference>
<dbReference type="RefSeq" id="WP_014799162.1">
    <property type="nucleotide sequence ID" value="NC_018018.1"/>
</dbReference>
<evidence type="ECO:0000256" key="1">
    <source>
        <dbReference type="ARBA" id="ARBA00022741"/>
    </source>
</evidence>
<feature type="domain" description="GGDEF" evidence="3">
    <location>
        <begin position="371"/>
        <end position="518"/>
    </location>
</feature>
<dbReference type="InterPro" id="IPR000160">
    <property type="entry name" value="GGDEF_dom"/>
</dbReference>
<proteinExistence type="predicted"/>
<dbReference type="AlphaFoldDB" id="I4AP51"/>
<keyword evidence="1" id="KW-0547">Nucleotide-binding</keyword>
<dbReference type="PATRIC" id="fig|880071.3.peg.3419"/>
<dbReference type="PROSITE" id="PS50887">
    <property type="entry name" value="GGDEF"/>
    <property type="match status" value="1"/>
</dbReference>
<evidence type="ECO:0000256" key="2">
    <source>
        <dbReference type="ARBA" id="ARBA00023118"/>
    </source>
</evidence>
<dbReference type="GO" id="GO:0000166">
    <property type="term" value="F:nucleotide binding"/>
    <property type="evidence" value="ECO:0007669"/>
    <property type="project" value="UniProtKB-KW"/>
</dbReference>
<dbReference type="Gene3D" id="3.30.70.2220">
    <property type="entry name" value="CRISPR-Cas system, Cmr2 subunit, D1 domain, cysteine cluster"/>
    <property type="match status" value="1"/>
</dbReference>
<dbReference type="NCBIfam" id="TIGR02577">
    <property type="entry name" value="cas_TM1794_Cmr2"/>
    <property type="match status" value="1"/>
</dbReference>